<evidence type="ECO:0000256" key="10">
    <source>
        <dbReference type="RuleBase" id="RU367035"/>
    </source>
</evidence>
<comment type="similarity">
    <text evidence="2 10">Belongs to the MCU (TC 1.A.77) family.</text>
</comment>
<dbReference type="GeneTree" id="ENSGT00940000158059"/>
<dbReference type="KEGG" id="pki:111837445"/>
<evidence type="ECO:0000259" key="11">
    <source>
        <dbReference type="Pfam" id="PF04678"/>
    </source>
</evidence>
<dbReference type="PANTHER" id="PTHR13462:SF6">
    <property type="entry name" value="CALCIUM UNIPORTER REGULATORY SUBUNIT MCUB, MITOCHONDRIAL"/>
    <property type="match status" value="1"/>
</dbReference>
<keyword evidence="10" id="KW-0496">Mitochondrion</keyword>
<dbReference type="Pfam" id="PF04678">
    <property type="entry name" value="MCU"/>
    <property type="match status" value="1"/>
</dbReference>
<evidence type="ECO:0000256" key="8">
    <source>
        <dbReference type="ARBA" id="ARBA00023065"/>
    </source>
</evidence>
<evidence type="ECO:0000256" key="2">
    <source>
        <dbReference type="ARBA" id="ARBA00005653"/>
    </source>
</evidence>
<evidence type="ECO:0000256" key="1">
    <source>
        <dbReference type="ARBA" id="ARBA00004141"/>
    </source>
</evidence>
<proteinExistence type="inferred from homology"/>
<keyword evidence="5 10" id="KW-0812">Transmembrane</keyword>
<dbReference type="PANTHER" id="PTHR13462">
    <property type="entry name" value="CALCIUM UNIPORTER PROTEIN, MITOCHONDRIAL"/>
    <property type="match status" value="1"/>
</dbReference>
<evidence type="ECO:0000256" key="6">
    <source>
        <dbReference type="ARBA" id="ARBA00022837"/>
    </source>
</evidence>
<evidence type="ECO:0000256" key="3">
    <source>
        <dbReference type="ARBA" id="ARBA00022448"/>
    </source>
</evidence>
<dbReference type="OrthoDB" id="278338at2759"/>
<feature type="domain" description="Calcium uniporter protein C-terminal" evidence="11">
    <location>
        <begin position="99"/>
        <end position="301"/>
    </location>
</feature>
<name>A0A3B3SRU8_9TELE</name>
<comment type="subcellular location">
    <subcellularLocation>
        <location evidence="1">Membrane</location>
        <topology evidence="1">Multi-pass membrane protein</topology>
    </subcellularLocation>
    <subcellularLocation>
        <location evidence="10">Mitochondrion inner membrane</location>
        <topology evidence="10">Multi-pass membrane protein</topology>
    </subcellularLocation>
</comment>
<keyword evidence="9 10" id="KW-0472">Membrane</keyword>
<dbReference type="InterPro" id="IPR039055">
    <property type="entry name" value="MCU_fam"/>
</dbReference>
<keyword evidence="3 10" id="KW-0813">Transport</keyword>
<keyword evidence="6 10" id="KW-0106">Calcium</keyword>
<keyword evidence="13" id="KW-1185">Reference proteome</keyword>
<accession>A0A3B3SRU8</accession>
<dbReference type="InterPro" id="IPR006769">
    <property type="entry name" value="MCU_C"/>
</dbReference>
<dbReference type="GO" id="GO:0051560">
    <property type="term" value="P:mitochondrial calcium ion homeostasis"/>
    <property type="evidence" value="ECO:0007669"/>
    <property type="project" value="UniProtKB-UniRule"/>
</dbReference>
<evidence type="ECO:0000256" key="4">
    <source>
        <dbReference type="ARBA" id="ARBA00022568"/>
    </source>
</evidence>
<dbReference type="Ensembl" id="ENSPKIT00000013946.1">
    <property type="protein sequence ID" value="ENSPKIP00000033063.1"/>
    <property type="gene ID" value="ENSPKIG00000012909.1"/>
</dbReference>
<sequence>MVGLLRAGVLRTGARRALACYSATPNKLFSKIISENPTCRLHRLVFCSTLAPSNDLSVEYKHGRPALTLPLPSRKESCLFFLRPMLTTVGDFLRDVQKEDPGVSQATVLTTGGEQVSRMTSMDALLRSDFQLVMNNVTYSVRCPAREKGPSEHLTDVEDMKTLVHMLHTAVQLPTHHLRQERDLMQRLDFLRQELVPMEQAKAQIARGAEMRSARLLWGGLALLSAQGGALAWLTWWVYSWDIMEPVTYFLTYSTSIGAFGYYVLTKQDYVYPSVKDRQFLDYFYKGAKKQAFNVQKYNRLKEEVALVEDDLRRLRDPIRLRLPLEQLQAQH</sequence>
<reference evidence="12" key="2">
    <citation type="submission" date="2025-09" db="UniProtKB">
        <authorList>
            <consortium name="Ensembl"/>
        </authorList>
    </citation>
    <scope>IDENTIFICATION</scope>
</reference>
<evidence type="ECO:0000256" key="7">
    <source>
        <dbReference type="ARBA" id="ARBA00022989"/>
    </source>
</evidence>
<evidence type="ECO:0000256" key="9">
    <source>
        <dbReference type="ARBA" id="ARBA00023136"/>
    </source>
</evidence>
<evidence type="ECO:0000313" key="13">
    <source>
        <dbReference type="Proteomes" id="UP000261540"/>
    </source>
</evidence>
<dbReference type="AlphaFoldDB" id="A0A3B3SRU8"/>
<dbReference type="Proteomes" id="UP000261540">
    <property type="component" value="Unplaced"/>
</dbReference>
<dbReference type="GO" id="GO:0019855">
    <property type="term" value="F:calcium channel inhibitor activity"/>
    <property type="evidence" value="ECO:0007669"/>
    <property type="project" value="TreeGrafter"/>
</dbReference>
<evidence type="ECO:0000313" key="12">
    <source>
        <dbReference type="Ensembl" id="ENSPKIP00000033063.1"/>
    </source>
</evidence>
<protein>
    <recommendedName>
        <fullName evidence="10">Calcium uniporter regulatory subunit MCUb</fullName>
    </recommendedName>
</protein>
<keyword evidence="8 10" id="KW-0406">Ion transport</keyword>
<feature type="transmembrane region" description="Helical" evidence="10">
    <location>
        <begin position="216"/>
        <end position="236"/>
    </location>
</feature>
<keyword evidence="7 10" id="KW-1133">Transmembrane helix</keyword>
<evidence type="ECO:0000256" key="5">
    <source>
        <dbReference type="ARBA" id="ARBA00022692"/>
    </source>
</evidence>
<reference evidence="12" key="1">
    <citation type="submission" date="2025-08" db="UniProtKB">
        <authorList>
            <consortium name="Ensembl"/>
        </authorList>
    </citation>
    <scope>IDENTIFICATION</scope>
</reference>
<feature type="transmembrane region" description="Helical" evidence="10">
    <location>
        <begin position="248"/>
        <end position="265"/>
    </location>
</feature>
<dbReference type="STRING" id="1676925.ENSPKIP00000033063"/>
<organism evidence="12 13">
    <name type="scientific">Paramormyrops kingsleyae</name>
    <dbReference type="NCBI Taxonomy" id="1676925"/>
    <lineage>
        <taxon>Eukaryota</taxon>
        <taxon>Metazoa</taxon>
        <taxon>Chordata</taxon>
        <taxon>Craniata</taxon>
        <taxon>Vertebrata</taxon>
        <taxon>Euteleostomi</taxon>
        <taxon>Actinopterygii</taxon>
        <taxon>Neopterygii</taxon>
        <taxon>Teleostei</taxon>
        <taxon>Osteoglossocephala</taxon>
        <taxon>Osteoglossomorpha</taxon>
        <taxon>Osteoglossiformes</taxon>
        <taxon>Mormyridae</taxon>
        <taxon>Paramormyrops</taxon>
    </lineage>
</organism>
<dbReference type="GO" id="GO:0036444">
    <property type="term" value="P:calcium import into the mitochondrion"/>
    <property type="evidence" value="ECO:0007669"/>
    <property type="project" value="TreeGrafter"/>
</dbReference>
<dbReference type="GO" id="GO:1990246">
    <property type="term" value="C:uniplex complex"/>
    <property type="evidence" value="ECO:0007669"/>
    <property type="project" value="TreeGrafter"/>
</dbReference>
<keyword evidence="10" id="KW-0999">Mitochondrion inner membrane</keyword>
<keyword evidence="4 10" id="KW-0109">Calcium transport</keyword>